<reference evidence="1" key="1">
    <citation type="submission" date="2020-07" db="EMBL/GenBank/DDBJ databases">
        <title>Multicomponent nature underlies the extraordinary mechanical properties of spider dragline silk.</title>
        <authorList>
            <person name="Kono N."/>
            <person name="Nakamura H."/>
            <person name="Mori M."/>
            <person name="Yoshida Y."/>
            <person name="Ohtoshi R."/>
            <person name="Malay A.D."/>
            <person name="Moran D.A.P."/>
            <person name="Tomita M."/>
            <person name="Numata K."/>
            <person name="Arakawa K."/>
        </authorList>
    </citation>
    <scope>NUCLEOTIDE SEQUENCE</scope>
</reference>
<keyword evidence="2" id="KW-1185">Reference proteome</keyword>
<organism evidence="1 2">
    <name type="scientific">Trichonephila clavata</name>
    <name type="common">Joro spider</name>
    <name type="synonym">Nephila clavata</name>
    <dbReference type="NCBI Taxonomy" id="2740835"/>
    <lineage>
        <taxon>Eukaryota</taxon>
        <taxon>Metazoa</taxon>
        <taxon>Ecdysozoa</taxon>
        <taxon>Arthropoda</taxon>
        <taxon>Chelicerata</taxon>
        <taxon>Arachnida</taxon>
        <taxon>Araneae</taxon>
        <taxon>Araneomorphae</taxon>
        <taxon>Entelegynae</taxon>
        <taxon>Araneoidea</taxon>
        <taxon>Nephilidae</taxon>
        <taxon>Trichonephila</taxon>
    </lineage>
</organism>
<gene>
    <name evidence="1" type="ORF">TNCT_512971</name>
</gene>
<dbReference type="Proteomes" id="UP000887116">
    <property type="component" value="Unassembled WGS sequence"/>
</dbReference>
<evidence type="ECO:0000313" key="2">
    <source>
        <dbReference type="Proteomes" id="UP000887116"/>
    </source>
</evidence>
<proteinExistence type="predicted"/>
<dbReference type="AlphaFoldDB" id="A0A8X6LYX6"/>
<sequence>MLLIFCRKRFLLAPSAQLTAKAAQCWVIHVLTIIAAPDDDRRRFDWLDLSWRRDLPGFDPPPSPLGFDAMTKRKQLVCCHGYLFFLGLVYACGVFAEKAAALSSPPSPSF</sequence>
<dbReference type="OrthoDB" id="10333622at2759"/>
<evidence type="ECO:0000313" key="1">
    <source>
        <dbReference type="EMBL" id="GFR25149.1"/>
    </source>
</evidence>
<protein>
    <submittedName>
        <fullName evidence="1">Uncharacterized protein</fullName>
    </submittedName>
</protein>
<comment type="caution">
    <text evidence="1">The sequence shown here is derived from an EMBL/GenBank/DDBJ whole genome shotgun (WGS) entry which is preliminary data.</text>
</comment>
<dbReference type="EMBL" id="BMAO01028496">
    <property type="protein sequence ID" value="GFR25149.1"/>
    <property type="molecule type" value="Genomic_DNA"/>
</dbReference>
<accession>A0A8X6LYX6</accession>
<name>A0A8X6LYX6_TRICU</name>